<feature type="non-terminal residue" evidence="1">
    <location>
        <position position="74"/>
    </location>
</feature>
<feature type="non-terminal residue" evidence="1">
    <location>
        <position position="1"/>
    </location>
</feature>
<organism evidence="1 2">
    <name type="scientific">Cetraspora pellucida</name>
    <dbReference type="NCBI Taxonomy" id="1433469"/>
    <lineage>
        <taxon>Eukaryota</taxon>
        <taxon>Fungi</taxon>
        <taxon>Fungi incertae sedis</taxon>
        <taxon>Mucoromycota</taxon>
        <taxon>Glomeromycotina</taxon>
        <taxon>Glomeromycetes</taxon>
        <taxon>Diversisporales</taxon>
        <taxon>Gigasporaceae</taxon>
        <taxon>Cetraspora</taxon>
    </lineage>
</organism>
<proteinExistence type="predicted"/>
<gene>
    <name evidence="1" type="ORF">SPELUC_LOCUS11139</name>
</gene>
<sequence length="74" mass="8678">EAENSKSPFFLCKLAKEITSAGQYNINLVAKFVSRKGFGIKYENTNSLYLICSDKYYEKYNRAFNKDRLSKKEY</sequence>
<reference evidence="1" key="1">
    <citation type="submission" date="2021-06" db="EMBL/GenBank/DDBJ databases">
        <authorList>
            <person name="Kallberg Y."/>
            <person name="Tangrot J."/>
            <person name="Rosling A."/>
        </authorList>
    </citation>
    <scope>NUCLEOTIDE SEQUENCE</scope>
    <source>
        <strain evidence="1">28 12/20/2015</strain>
    </source>
</reference>
<keyword evidence="2" id="KW-1185">Reference proteome</keyword>
<evidence type="ECO:0000313" key="1">
    <source>
        <dbReference type="EMBL" id="CAG8698342.1"/>
    </source>
</evidence>
<accession>A0ACA9P961</accession>
<dbReference type="EMBL" id="CAJVPW010022656">
    <property type="protein sequence ID" value="CAG8698342.1"/>
    <property type="molecule type" value="Genomic_DNA"/>
</dbReference>
<name>A0ACA9P961_9GLOM</name>
<protein>
    <submittedName>
        <fullName evidence="1">17575_t:CDS:1</fullName>
    </submittedName>
</protein>
<comment type="caution">
    <text evidence="1">The sequence shown here is derived from an EMBL/GenBank/DDBJ whole genome shotgun (WGS) entry which is preliminary data.</text>
</comment>
<dbReference type="Proteomes" id="UP000789366">
    <property type="component" value="Unassembled WGS sequence"/>
</dbReference>
<evidence type="ECO:0000313" key="2">
    <source>
        <dbReference type="Proteomes" id="UP000789366"/>
    </source>
</evidence>